<evidence type="ECO:0000313" key="3">
    <source>
        <dbReference type="Proteomes" id="UP000250369"/>
    </source>
</evidence>
<accession>A0A329MM65</accession>
<keyword evidence="3" id="KW-1185">Reference proteome</keyword>
<name>A0A329MM65_9BACL</name>
<reference evidence="2 3" key="1">
    <citation type="journal article" date="2009" name="Int. J. Syst. Evol. Microbiol.">
        <title>Paenibacillus contaminans sp. nov., isolated from a contaminated laboratory plate.</title>
        <authorList>
            <person name="Chou J.H."/>
            <person name="Lee J.H."/>
            <person name="Lin M.C."/>
            <person name="Chang P.S."/>
            <person name="Arun A.B."/>
            <person name="Young C.C."/>
            <person name="Chen W.M."/>
        </authorList>
    </citation>
    <scope>NUCLEOTIDE SEQUENCE [LARGE SCALE GENOMIC DNA]</scope>
    <source>
        <strain evidence="2 3">CKOBP-6</strain>
    </source>
</reference>
<gene>
    <name evidence="2" type="ORF">DQG23_12655</name>
</gene>
<keyword evidence="1" id="KW-1133">Transmembrane helix</keyword>
<feature type="transmembrane region" description="Helical" evidence="1">
    <location>
        <begin position="50"/>
        <end position="70"/>
    </location>
</feature>
<keyword evidence="1" id="KW-0812">Transmembrane</keyword>
<feature type="transmembrane region" description="Helical" evidence="1">
    <location>
        <begin position="21"/>
        <end position="44"/>
    </location>
</feature>
<dbReference type="Proteomes" id="UP000250369">
    <property type="component" value="Unassembled WGS sequence"/>
</dbReference>
<comment type="caution">
    <text evidence="2">The sequence shown here is derived from an EMBL/GenBank/DDBJ whole genome shotgun (WGS) entry which is preliminary data.</text>
</comment>
<protein>
    <submittedName>
        <fullName evidence="2">Uncharacterized protein</fullName>
    </submittedName>
</protein>
<proteinExistence type="predicted"/>
<organism evidence="2 3">
    <name type="scientific">Paenibacillus contaminans</name>
    <dbReference type="NCBI Taxonomy" id="450362"/>
    <lineage>
        <taxon>Bacteria</taxon>
        <taxon>Bacillati</taxon>
        <taxon>Bacillota</taxon>
        <taxon>Bacilli</taxon>
        <taxon>Bacillales</taxon>
        <taxon>Paenibacillaceae</taxon>
        <taxon>Paenibacillus</taxon>
    </lineage>
</organism>
<keyword evidence="1" id="KW-0472">Membrane</keyword>
<evidence type="ECO:0000256" key="1">
    <source>
        <dbReference type="SAM" id="Phobius"/>
    </source>
</evidence>
<dbReference type="AlphaFoldDB" id="A0A329MM65"/>
<sequence>MKEGWLRQWERKRELGKKTYVRRYGLFYFGMVAAVGTSLLELAFSASIETAYLVARFIIFPLFGMIGASIRWEANEKKYAAAVQQAGQAGKGKKPAAKGTKH</sequence>
<dbReference type="EMBL" id="QMFB01000006">
    <property type="protein sequence ID" value="RAV20935.1"/>
    <property type="molecule type" value="Genomic_DNA"/>
</dbReference>
<evidence type="ECO:0000313" key="2">
    <source>
        <dbReference type="EMBL" id="RAV20935.1"/>
    </source>
</evidence>